<feature type="active site" evidence="4">
    <location>
        <position position="259"/>
    </location>
</feature>
<feature type="region of interest" description="Disordered" evidence="7">
    <location>
        <begin position="13"/>
        <end position="37"/>
    </location>
</feature>
<dbReference type="PANTHER" id="PTHR47966:SF51">
    <property type="entry name" value="BETA-SITE APP-CLEAVING ENZYME, ISOFORM A-RELATED"/>
    <property type="match status" value="1"/>
</dbReference>
<evidence type="ECO:0000313" key="11">
    <source>
        <dbReference type="Proteomes" id="UP001230188"/>
    </source>
</evidence>
<dbReference type="FunFam" id="2.40.70.10:FF:000008">
    <property type="entry name" value="Cathepsin D"/>
    <property type="match status" value="1"/>
</dbReference>
<evidence type="ECO:0000259" key="9">
    <source>
        <dbReference type="PROSITE" id="PS51767"/>
    </source>
</evidence>
<protein>
    <recommendedName>
        <fullName evidence="9">Peptidase A1 domain-containing protein</fullName>
    </recommendedName>
</protein>
<keyword evidence="2 6" id="KW-0645">Protease</keyword>
<evidence type="ECO:0000256" key="3">
    <source>
        <dbReference type="ARBA" id="ARBA00022750"/>
    </source>
</evidence>
<keyword evidence="3 6" id="KW-0064">Aspartyl protease</keyword>
<sequence>MYVPLRRRRRFAPRRRLDEEEEEAEEEEEEEEGGESADLELADYFNNQYVGQIEIGTPPQKLSVVFDTGSSDLWIPGGGCEACGDHETFESSRSTSYSSVTDKSGDLVKFEVDYGSGKVSGYQATDVVGLGGLGLTDVVFGEVDFEDRDIQSFMMDGIAGLAFRGLAMVTKPTLLELIHEQHPGMAYMFSIYLSNSPDAPSHLVFGAYDLSIVGPNATWHYTPVVKRGLGDFKYWTVKMFGCSVAGVTICRDGCYAIVDSGTSGIAIPDDDYDDLVSLVTKSLPNCHDITCYYAKVTDFPDLMLKLAPDNEFPLRGRDYVSCSRWGECVVKFQKSTGSTYWILGDVFMEAYYTLYDVDNLRIGFACDGTCNGGNWHGKGGYVDVDAISTWAQLLLGFAALSILAILAYVLTLYAKWLASTLLLLEQQQQQQQQQQQSPTTPPPPPAAASSPTTRRGMMMMMKSVGVEM</sequence>
<dbReference type="PROSITE" id="PS51767">
    <property type="entry name" value="PEPTIDASE_A1"/>
    <property type="match status" value="1"/>
</dbReference>
<evidence type="ECO:0000256" key="7">
    <source>
        <dbReference type="SAM" id="MobiDB-lite"/>
    </source>
</evidence>
<evidence type="ECO:0000256" key="6">
    <source>
        <dbReference type="RuleBase" id="RU000454"/>
    </source>
</evidence>
<dbReference type="InterPro" id="IPR033121">
    <property type="entry name" value="PEPTIDASE_A1"/>
</dbReference>
<dbReference type="GO" id="GO:0006508">
    <property type="term" value="P:proteolysis"/>
    <property type="evidence" value="ECO:0007669"/>
    <property type="project" value="UniProtKB-KW"/>
</dbReference>
<dbReference type="CDD" id="cd05471">
    <property type="entry name" value="pepsin_like"/>
    <property type="match status" value="1"/>
</dbReference>
<organism evidence="10 11">
    <name type="scientific">Chrysophaeum taylorii</name>
    <dbReference type="NCBI Taxonomy" id="2483200"/>
    <lineage>
        <taxon>Eukaryota</taxon>
        <taxon>Sar</taxon>
        <taxon>Stramenopiles</taxon>
        <taxon>Ochrophyta</taxon>
        <taxon>Pelagophyceae</taxon>
        <taxon>Pelagomonadales</taxon>
        <taxon>Pelagomonadaceae</taxon>
        <taxon>Chrysophaeum</taxon>
    </lineage>
</organism>
<name>A0AAD7UGQ6_9STRA</name>
<dbReference type="GO" id="GO:0004190">
    <property type="term" value="F:aspartic-type endopeptidase activity"/>
    <property type="evidence" value="ECO:0007669"/>
    <property type="project" value="UniProtKB-KW"/>
</dbReference>
<keyword evidence="11" id="KW-1185">Reference proteome</keyword>
<gene>
    <name evidence="10" type="ORF">CTAYLR_004854</name>
</gene>
<dbReference type="InterPro" id="IPR001969">
    <property type="entry name" value="Aspartic_peptidase_AS"/>
</dbReference>
<evidence type="ECO:0000256" key="2">
    <source>
        <dbReference type="ARBA" id="ARBA00022670"/>
    </source>
</evidence>
<dbReference type="Pfam" id="PF00026">
    <property type="entry name" value="Asp"/>
    <property type="match status" value="1"/>
</dbReference>
<evidence type="ECO:0000313" key="10">
    <source>
        <dbReference type="EMBL" id="KAJ8603599.1"/>
    </source>
</evidence>
<reference evidence="10" key="1">
    <citation type="submission" date="2023-01" db="EMBL/GenBank/DDBJ databases">
        <title>Metagenome sequencing of chrysophaentin producing Chrysophaeum taylorii.</title>
        <authorList>
            <person name="Davison J."/>
            <person name="Bewley C."/>
        </authorList>
    </citation>
    <scope>NUCLEOTIDE SEQUENCE</scope>
    <source>
        <strain evidence="10">NIES-1699</strain>
    </source>
</reference>
<dbReference type="PANTHER" id="PTHR47966">
    <property type="entry name" value="BETA-SITE APP-CLEAVING ENZYME, ISOFORM A-RELATED"/>
    <property type="match status" value="1"/>
</dbReference>
<keyword evidence="6" id="KW-0378">Hydrolase</keyword>
<dbReference type="EMBL" id="JAQMWT010000348">
    <property type="protein sequence ID" value="KAJ8603599.1"/>
    <property type="molecule type" value="Genomic_DNA"/>
</dbReference>
<dbReference type="SUPFAM" id="SSF50630">
    <property type="entry name" value="Acid proteases"/>
    <property type="match status" value="1"/>
</dbReference>
<evidence type="ECO:0000256" key="8">
    <source>
        <dbReference type="SAM" id="Phobius"/>
    </source>
</evidence>
<feature type="disulfide bond" evidence="5">
    <location>
        <begin position="291"/>
        <end position="328"/>
    </location>
</feature>
<keyword evidence="8" id="KW-0472">Membrane</keyword>
<proteinExistence type="inferred from homology"/>
<dbReference type="InterPro" id="IPR021109">
    <property type="entry name" value="Peptidase_aspartic_dom_sf"/>
</dbReference>
<feature type="region of interest" description="Disordered" evidence="7">
    <location>
        <begin position="432"/>
        <end position="454"/>
    </location>
</feature>
<keyword evidence="8" id="KW-0812">Transmembrane</keyword>
<feature type="disulfide bond" evidence="5">
    <location>
        <begin position="250"/>
        <end position="254"/>
    </location>
</feature>
<evidence type="ECO:0000256" key="4">
    <source>
        <dbReference type="PIRSR" id="PIRSR601461-1"/>
    </source>
</evidence>
<feature type="domain" description="Peptidase A1" evidence="9">
    <location>
        <begin position="49"/>
        <end position="365"/>
    </location>
</feature>
<dbReference type="Gene3D" id="2.40.70.10">
    <property type="entry name" value="Acid Proteases"/>
    <property type="match status" value="2"/>
</dbReference>
<feature type="active site" evidence="4">
    <location>
        <position position="67"/>
    </location>
</feature>
<dbReference type="InterPro" id="IPR034164">
    <property type="entry name" value="Pepsin-like_dom"/>
</dbReference>
<feature type="transmembrane region" description="Helical" evidence="8">
    <location>
        <begin position="393"/>
        <end position="414"/>
    </location>
</feature>
<evidence type="ECO:0000256" key="5">
    <source>
        <dbReference type="PIRSR" id="PIRSR601461-2"/>
    </source>
</evidence>
<dbReference type="PRINTS" id="PR00792">
    <property type="entry name" value="PEPSIN"/>
</dbReference>
<dbReference type="AlphaFoldDB" id="A0AAD7UGQ6"/>
<evidence type="ECO:0000256" key="1">
    <source>
        <dbReference type="ARBA" id="ARBA00007447"/>
    </source>
</evidence>
<accession>A0AAD7UGQ6</accession>
<comment type="similarity">
    <text evidence="1 6">Belongs to the peptidase A1 family.</text>
</comment>
<keyword evidence="8" id="KW-1133">Transmembrane helix</keyword>
<keyword evidence="5" id="KW-1015">Disulfide bond</keyword>
<feature type="compositionally biased region" description="Acidic residues" evidence="7">
    <location>
        <begin position="19"/>
        <end position="37"/>
    </location>
</feature>
<dbReference type="PROSITE" id="PS00141">
    <property type="entry name" value="ASP_PROTEASE"/>
    <property type="match status" value="1"/>
</dbReference>
<dbReference type="Proteomes" id="UP001230188">
    <property type="component" value="Unassembled WGS sequence"/>
</dbReference>
<comment type="caution">
    <text evidence="10">The sequence shown here is derived from an EMBL/GenBank/DDBJ whole genome shotgun (WGS) entry which is preliminary data.</text>
</comment>
<dbReference type="InterPro" id="IPR001461">
    <property type="entry name" value="Aspartic_peptidase_A1"/>
</dbReference>